<dbReference type="AlphaFoldDB" id="A0A383BGY3"/>
<gene>
    <name evidence="1" type="ORF">METZ01_LOCUS472008</name>
</gene>
<accession>A0A383BGY3</accession>
<dbReference type="EMBL" id="UINC01200320">
    <property type="protein sequence ID" value="SVE19154.1"/>
    <property type="molecule type" value="Genomic_DNA"/>
</dbReference>
<sequence>MTNEERFLQWFQSGASRALASTY</sequence>
<name>A0A383BGY3_9ZZZZ</name>
<reference evidence="1" key="1">
    <citation type="submission" date="2018-05" db="EMBL/GenBank/DDBJ databases">
        <authorList>
            <person name="Lanie J.A."/>
            <person name="Ng W.-L."/>
            <person name="Kazmierczak K.M."/>
            <person name="Andrzejewski T.M."/>
            <person name="Davidsen T.M."/>
            <person name="Wayne K.J."/>
            <person name="Tettelin H."/>
            <person name="Glass J.I."/>
            <person name="Rusch D."/>
            <person name="Podicherti R."/>
            <person name="Tsui H.-C.T."/>
            <person name="Winkler M.E."/>
        </authorList>
    </citation>
    <scope>NUCLEOTIDE SEQUENCE</scope>
</reference>
<evidence type="ECO:0000313" key="1">
    <source>
        <dbReference type="EMBL" id="SVE19154.1"/>
    </source>
</evidence>
<feature type="non-terminal residue" evidence="1">
    <location>
        <position position="23"/>
    </location>
</feature>
<proteinExistence type="predicted"/>
<protein>
    <submittedName>
        <fullName evidence="1">Uncharacterized protein</fullName>
    </submittedName>
</protein>
<organism evidence="1">
    <name type="scientific">marine metagenome</name>
    <dbReference type="NCBI Taxonomy" id="408172"/>
    <lineage>
        <taxon>unclassified sequences</taxon>
        <taxon>metagenomes</taxon>
        <taxon>ecological metagenomes</taxon>
    </lineage>
</organism>